<dbReference type="SMART" id="SM00091">
    <property type="entry name" value="PAS"/>
    <property type="match status" value="2"/>
</dbReference>
<evidence type="ECO:0000256" key="7">
    <source>
        <dbReference type="ARBA" id="ARBA00022840"/>
    </source>
</evidence>
<evidence type="ECO:0000256" key="1">
    <source>
        <dbReference type="ARBA" id="ARBA00000085"/>
    </source>
</evidence>
<keyword evidence="4" id="KW-0808">Transferase</keyword>
<name>A0A7Y0PKC2_9BACI</name>
<dbReference type="InterPro" id="IPR035965">
    <property type="entry name" value="PAS-like_dom_sf"/>
</dbReference>
<evidence type="ECO:0000256" key="6">
    <source>
        <dbReference type="ARBA" id="ARBA00022777"/>
    </source>
</evidence>
<organism evidence="13 14">
    <name type="scientific">Niallia alba</name>
    <dbReference type="NCBI Taxonomy" id="2729105"/>
    <lineage>
        <taxon>Bacteria</taxon>
        <taxon>Bacillati</taxon>
        <taxon>Bacillota</taxon>
        <taxon>Bacilli</taxon>
        <taxon>Bacillales</taxon>
        <taxon>Bacillaceae</taxon>
        <taxon>Niallia</taxon>
    </lineage>
</organism>
<dbReference type="EMBL" id="JABBPK010000001">
    <property type="protein sequence ID" value="NMO75782.1"/>
    <property type="molecule type" value="Genomic_DNA"/>
</dbReference>
<gene>
    <name evidence="13" type="ORF">HHU08_01855</name>
</gene>
<reference evidence="13 14" key="1">
    <citation type="submission" date="2020-04" db="EMBL/GenBank/DDBJ databases">
        <title>Bacillus sp. UniB3 isolated from commercial digestive syrup.</title>
        <authorList>
            <person name="Thorat V."/>
            <person name="Kirdat K."/>
            <person name="Tiwarekar B."/>
            <person name="Yadav A."/>
        </authorList>
    </citation>
    <scope>NUCLEOTIDE SEQUENCE [LARGE SCALE GENOMIC DNA]</scope>
    <source>
        <strain evidence="13 14">UniB3</strain>
    </source>
</reference>
<evidence type="ECO:0000256" key="3">
    <source>
        <dbReference type="ARBA" id="ARBA00022553"/>
    </source>
</evidence>
<dbReference type="PROSITE" id="PS50110">
    <property type="entry name" value="RESPONSE_REGULATORY"/>
    <property type="match status" value="1"/>
</dbReference>
<dbReference type="InterPro" id="IPR003661">
    <property type="entry name" value="HisK_dim/P_dom"/>
</dbReference>
<evidence type="ECO:0000259" key="11">
    <source>
        <dbReference type="PROSITE" id="PS50110"/>
    </source>
</evidence>
<dbReference type="InterPro" id="IPR003594">
    <property type="entry name" value="HATPase_dom"/>
</dbReference>
<dbReference type="NCBIfam" id="TIGR00229">
    <property type="entry name" value="sensory_box"/>
    <property type="match status" value="2"/>
</dbReference>
<evidence type="ECO:0000259" key="10">
    <source>
        <dbReference type="PROSITE" id="PS50109"/>
    </source>
</evidence>
<dbReference type="Gene3D" id="3.40.50.2300">
    <property type="match status" value="1"/>
</dbReference>
<proteinExistence type="predicted"/>
<dbReference type="Pfam" id="PF13426">
    <property type="entry name" value="PAS_9"/>
    <property type="match status" value="1"/>
</dbReference>
<dbReference type="InterPro" id="IPR005467">
    <property type="entry name" value="His_kinase_dom"/>
</dbReference>
<keyword evidence="7" id="KW-0067">ATP-binding</keyword>
<evidence type="ECO:0000256" key="2">
    <source>
        <dbReference type="ARBA" id="ARBA00012438"/>
    </source>
</evidence>
<dbReference type="EC" id="2.7.13.3" evidence="2"/>
<dbReference type="Pfam" id="PF13188">
    <property type="entry name" value="PAS_8"/>
    <property type="match status" value="1"/>
</dbReference>
<evidence type="ECO:0000313" key="13">
    <source>
        <dbReference type="EMBL" id="NMO75782.1"/>
    </source>
</evidence>
<keyword evidence="6" id="KW-0418">Kinase</keyword>
<feature type="domain" description="Response regulatory" evidence="11">
    <location>
        <begin position="23"/>
        <end position="140"/>
    </location>
</feature>
<dbReference type="GO" id="GO:0000155">
    <property type="term" value="F:phosphorelay sensor kinase activity"/>
    <property type="evidence" value="ECO:0007669"/>
    <property type="project" value="InterPro"/>
</dbReference>
<dbReference type="SMART" id="SM00448">
    <property type="entry name" value="REC"/>
    <property type="match status" value="1"/>
</dbReference>
<dbReference type="InterPro" id="IPR011006">
    <property type="entry name" value="CheY-like_superfamily"/>
</dbReference>
<dbReference type="Proteomes" id="UP000588491">
    <property type="component" value="Unassembled WGS sequence"/>
</dbReference>
<dbReference type="AlphaFoldDB" id="A0A7Y0PKC2"/>
<comment type="caution">
    <text evidence="13">The sequence shown here is derived from an EMBL/GenBank/DDBJ whole genome shotgun (WGS) entry which is preliminary data.</text>
</comment>
<sequence>MQYSAQSIEQKKNLSSSVSEPIYILMVDDLQENLLALEAVLNSPRYHLVFAKSGEEALKCILKYDFAVILLDVQMPGLNGFETAKLIKERKKSRHIPIIFITAISQDIQHITQGYQVGAIDYIVKPFNPETLRSKVAQFVQIYESHTKSLHEINWQTTSELEKMNKELRITKMDLTKNTVFSSVLQKALQDTIVTFDEDGTIISVNPSVRNMFGYEEDDLIGSSIEVLLHSVESEVSGETPITFDILMPNFIGRMIEAKAKRKNNIIFPVDLYIGDAMVEDYQLFVCTIRDISERKEVKLLRKQQVDQLEHAVEERTLELLSMNHQLHREREEKSRVTDDLMLSEGRFQQIFEASPCMMAIRSLQNPVFIAVNKNWVASTGYTMEELKEDSYQWEISKDINGLEEKFHEDEWQTPFKNQRVFFMLKNGEQKQGLLSTEIITIENKNCVLIVLNDITERLAFEKEMARLDQLNLVGEMAAGIAHEIRNPMTTVHGFLQIGKSNPSNLSLEHMELMIDELDRANKIIKEFLTLAKNKTSDKRKYSLNKIIEIIYPLINAEALLTGKKVNLQLDDCPELYLDEKEIRQLLLNLALNGLEAMDAEGILTIRTFCQEQYLVLEIIDSGTGIDEEILNKLGTPFFTTKDNGTGLGLAVCYRIAERHKARIKVKTSENGTRFSVYFEIVEGK</sequence>
<dbReference type="Gene3D" id="3.30.450.20">
    <property type="entry name" value="PAS domain"/>
    <property type="match status" value="2"/>
</dbReference>
<dbReference type="PANTHER" id="PTHR43547">
    <property type="entry name" value="TWO-COMPONENT HISTIDINE KINASE"/>
    <property type="match status" value="1"/>
</dbReference>
<dbReference type="PROSITE" id="PS50109">
    <property type="entry name" value="HIS_KIN"/>
    <property type="match status" value="1"/>
</dbReference>
<dbReference type="InterPro" id="IPR001789">
    <property type="entry name" value="Sig_transdc_resp-reg_receiver"/>
</dbReference>
<evidence type="ECO:0000313" key="14">
    <source>
        <dbReference type="Proteomes" id="UP000588491"/>
    </source>
</evidence>
<keyword evidence="3 9" id="KW-0597">Phosphoprotein</keyword>
<dbReference type="SUPFAM" id="SSF47384">
    <property type="entry name" value="Homodimeric domain of signal transducing histidine kinase"/>
    <property type="match status" value="1"/>
</dbReference>
<dbReference type="GO" id="GO:0005524">
    <property type="term" value="F:ATP binding"/>
    <property type="evidence" value="ECO:0007669"/>
    <property type="project" value="UniProtKB-KW"/>
</dbReference>
<dbReference type="InterPro" id="IPR004358">
    <property type="entry name" value="Sig_transdc_His_kin-like_C"/>
</dbReference>
<dbReference type="RefSeq" id="WP_169187680.1">
    <property type="nucleotide sequence ID" value="NZ_JABBPK010000001.1"/>
</dbReference>
<dbReference type="Pfam" id="PF00072">
    <property type="entry name" value="Response_reg"/>
    <property type="match status" value="1"/>
</dbReference>
<dbReference type="SUPFAM" id="SSF55785">
    <property type="entry name" value="PYP-like sensor domain (PAS domain)"/>
    <property type="match status" value="2"/>
</dbReference>
<dbReference type="Gene3D" id="1.10.287.130">
    <property type="match status" value="1"/>
</dbReference>
<dbReference type="InterPro" id="IPR000014">
    <property type="entry name" value="PAS"/>
</dbReference>
<comment type="catalytic activity">
    <reaction evidence="1">
        <text>ATP + protein L-histidine = ADP + protein N-phospho-L-histidine.</text>
        <dbReference type="EC" id="2.7.13.3"/>
    </reaction>
</comment>
<feature type="modified residue" description="4-aspartylphosphate" evidence="9">
    <location>
        <position position="72"/>
    </location>
</feature>
<dbReference type="Gene3D" id="3.30.565.10">
    <property type="entry name" value="Histidine kinase-like ATPase, C-terminal domain"/>
    <property type="match status" value="1"/>
</dbReference>
<dbReference type="InterPro" id="IPR036097">
    <property type="entry name" value="HisK_dim/P_sf"/>
</dbReference>
<feature type="domain" description="Histidine kinase" evidence="10">
    <location>
        <begin position="480"/>
        <end position="683"/>
    </location>
</feature>
<dbReference type="PRINTS" id="PR00344">
    <property type="entry name" value="BCTRLSENSOR"/>
</dbReference>
<dbReference type="SUPFAM" id="SSF52172">
    <property type="entry name" value="CheY-like"/>
    <property type="match status" value="1"/>
</dbReference>
<feature type="domain" description="PAS" evidence="12">
    <location>
        <begin position="177"/>
        <end position="230"/>
    </location>
</feature>
<keyword evidence="8" id="KW-0902">Two-component regulatory system</keyword>
<dbReference type="CDD" id="cd00082">
    <property type="entry name" value="HisKA"/>
    <property type="match status" value="1"/>
</dbReference>
<dbReference type="PANTHER" id="PTHR43547:SF2">
    <property type="entry name" value="HYBRID SIGNAL TRANSDUCTION HISTIDINE KINASE C"/>
    <property type="match status" value="1"/>
</dbReference>
<dbReference type="SMART" id="SM00388">
    <property type="entry name" value="HisKA"/>
    <property type="match status" value="1"/>
</dbReference>
<evidence type="ECO:0000256" key="4">
    <source>
        <dbReference type="ARBA" id="ARBA00022679"/>
    </source>
</evidence>
<evidence type="ECO:0000259" key="12">
    <source>
        <dbReference type="PROSITE" id="PS50112"/>
    </source>
</evidence>
<accession>A0A7Y0PKC2</accession>
<protein>
    <recommendedName>
        <fullName evidence="2">histidine kinase</fullName>
        <ecNumber evidence="2">2.7.13.3</ecNumber>
    </recommendedName>
</protein>
<dbReference type="SUPFAM" id="SSF55874">
    <property type="entry name" value="ATPase domain of HSP90 chaperone/DNA topoisomerase II/histidine kinase"/>
    <property type="match status" value="1"/>
</dbReference>
<evidence type="ECO:0000256" key="9">
    <source>
        <dbReference type="PROSITE-ProRule" id="PRU00169"/>
    </source>
</evidence>
<dbReference type="Pfam" id="PF00512">
    <property type="entry name" value="HisKA"/>
    <property type="match status" value="1"/>
</dbReference>
<dbReference type="Pfam" id="PF02518">
    <property type="entry name" value="HATPase_c"/>
    <property type="match status" value="1"/>
</dbReference>
<dbReference type="SMART" id="SM00387">
    <property type="entry name" value="HATPase_c"/>
    <property type="match status" value="1"/>
</dbReference>
<keyword evidence="5" id="KW-0547">Nucleotide-binding</keyword>
<dbReference type="CDD" id="cd00130">
    <property type="entry name" value="PAS"/>
    <property type="match status" value="1"/>
</dbReference>
<keyword evidence="14" id="KW-1185">Reference proteome</keyword>
<evidence type="ECO:0000256" key="5">
    <source>
        <dbReference type="ARBA" id="ARBA00022741"/>
    </source>
</evidence>
<evidence type="ECO:0000256" key="8">
    <source>
        <dbReference type="ARBA" id="ARBA00023012"/>
    </source>
</evidence>
<dbReference type="PROSITE" id="PS50112">
    <property type="entry name" value="PAS"/>
    <property type="match status" value="1"/>
</dbReference>
<dbReference type="InterPro" id="IPR036890">
    <property type="entry name" value="HATPase_C_sf"/>
</dbReference>